<feature type="active site" description="O-(3'-phospho-DNA)-tyrosine intermediate" evidence="11">
    <location>
        <position position="280"/>
    </location>
</feature>
<comment type="function">
    <text evidence="11">Site-specific tyrosine recombinase, which acts by catalyzing the cutting and rejoining of the recombining DNA molecules. The XerC-XerD complex is essential to convert dimers of the bacterial chromosome into monomers to permit their segregation at cell division. It also contributes to the segregational stability of plasmids.</text>
</comment>
<dbReference type="InterPro" id="IPR011932">
    <property type="entry name" value="Recomb_XerD"/>
</dbReference>
<dbReference type="InterPro" id="IPR004107">
    <property type="entry name" value="Integrase_SAM-like_N"/>
</dbReference>
<dbReference type="SUPFAM" id="SSF56349">
    <property type="entry name" value="DNA breaking-rejoining enzymes"/>
    <property type="match status" value="1"/>
</dbReference>
<dbReference type="PANTHER" id="PTHR30349:SF90">
    <property type="entry name" value="TYROSINE RECOMBINASE XERD"/>
    <property type="match status" value="1"/>
</dbReference>
<dbReference type="InterPro" id="IPR044068">
    <property type="entry name" value="CB"/>
</dbReference>
<dbReference type="NCBIfam" id="NF001399">
    <property type="entry name" value="PRK00283.1"/>
    <property type="match status" value="1"/>
</dbReference>
<dbReference type="Gene3D" id="1.10.150.130">
    <property type="match status" value="1"/>
</dbReference>
<dbReference type="Gene3D" id="1.10.443.10">
    <property type="entry name" value="Intergrase catalytic core"/>
    <property type="match status" value="1"/>
</dbReference>
<evidence type="ECO:0000256" key="2">
    <source>
        <dbReference type="ARBA" id="ARBA00010450"/>
    </source>
</evidence>
<accession>A0A3D9HQQ6</accession>
<dbReference type="OrthoDB" id="9801717at2"/>
<feature type="active site" evidence="11">
    <location>
        <position position="147"/>
    </location>
</feature>
<keyword evidence="4 11" id="KW-0963">Cytoplasm</keyword>
<dbReference type="HAMAP" id="MF_01807">
    <property type="entry name" value="Recomb_XerD"/>
    <property type="match status" value="1"/>
</dbReference>
<dbReference type="Proteomes" id="UP000256845">
    <property type="component" value="Unassembled WGS sequence"/>
</dbReference>
<feature type="domain" description="Tyr recombinase" evidence="12">
    <location>
        <begin position="106"/>
        <end position="293"/>
    </location>
</feature>
<keyword evidence="10 11" id="KW-0131">Cell cycle</keyword>
<dbReference type="PANTHER" id="PTHR30349">
    <property type="entry name" value="PHAGE INTEGRASE-RELATED"/>
    <property type="match status" value="1"/>
</dbReference>
<evidence type="ECO:0000313" key="15">
    <source>
        <dbReference type="Proteomes" id="UP000256845"/>
    </source>
</evidence>
<keyword evidence="6 11" id="KW-0159">Chromosome partition</keyword>
<name>A0A3D9HQQ6_9PROT</name>
<keyword evidence="5 11" id="KW-0132">Cell division</keyword>
<feature type="active site" evidence="11">
    <location>
        <position position="171"/>
    </location>
</feature>
<comment type="subcellular location">
    <subcellularLocation>
        <location evidence="1 11">Cytoplasm</location>
    </subcellularLocation>
</comment>
<dbReference type="PROSITE" id="PS51898">
    <property type="entry name" value="TYR_RECOMBINASE"/>
    <property type="match status" value="1"/>
</dbReference>
<evidence type="ECO:0000256" key="11">
    <source>
        <dbReference type="HAMAP-Rule" id="MF_01807"/>
    </source>
</evidence>
<dbReference type="NCBIfam" id="TIGR02225">
    <property type="entry name" value="recomb_XerD"/>
    <property type="match status" value="1"/>
</dbReference>
<evidence type="ECO:0000256" key="5">
    <source>
        <dbReference type="ARBA" id="ARBA00022618"/>
    </source>
</evidence>
<dbReference type="InterPro" id="IPR023009">
    <property type="entry name" value="Tyrosine_recombinase_XerC/XerD"/>
</dbReference>
<reference evidence="14 15" key="1">
    <citation type="submission" date="2018-07" db="EMBL/GenBank/DDBJ databases">
        <title>Genomic Encyclopedia of Type Strains, Phase III (KMG-III): the genomes of soil and plant-associated and newly described type strains.</title>
        <authorList>
            <person name="Whitman W."/>
        </authorList>
    </citation>
    <scope>NUCLEOTIDE SEQUENCE [LARGE SCALE GENOMIC DNA]</scope>
    <source>
        <strain evidence="14 15">CECT 8488</strain>
    </source>
</reference>
<proteinExistence type="inferred from homology"/>
<dbReference type="InterPro" id="IPR011010">
    <property type="entry name" value="DNA_brk_join_enz"/>
</dbReference>
<keyword evidence="7 11" id="KW-0229">DNA integration</keyword>
<dbReference type="PROSITE" id="PS51900">
    <property type="entry name" value="CB"/>
    <property type="match status" value="1"/>
</dbReference>
<sequence length="307" mass="34660">MSPRIETFLEMMAAERGVARQTLEAYRRDLVDFSGFLAAHRLPRLEDADNGDLKAYFSDLTDRHAKASTAARRLSCLRQFYRFLYLEGLRADDPTAKLESPRQGRPLPKILSEEEVDALLHAAQRDGTPEGLRLNCLLELLYATGLRVTELMSLPDRAIRDDQEYMIVKGKGGKERMVPLPKPARDAISDYRSVRSEFLPKGQKESPYLFCSNAKAGHLTRQRTGQLLKALALSANLDPDRVSPHVLRHAFASHLLNHGANLRVVQKLLGHSDISTTQIYTHVMSEQLKALVENAHPLAKRREDERS</sequence>
<evidence type="ECO:0000256" key="10">
    <source>
        <dbReference type="ARBA" id="ARBA00023306"/>
    </source>
</evidence>
<feature type="active site" evidence="11">
    <location>
        <position position="248"/>
    </location>
</feature>
<evidence type="ECO:0000256" key="8">
    <source>
        <dbReference type="ARBA" id="ARBA00023125"/>
    </source>
</evidence>
<feature type="active site" evidence="11">
    <location>
        <position position="271"/>
    </location>
</feature>
<evidence type="ECO:0000259" key="13">
    <source>
        <dbReference type="PROSITE" id="PS51900"/>
    </source>
</evidence>
<evidence type="ECO:0000256" key="7">
    <source>
        <dbReference type="ARBA" id="ARBA00022908"/>
    </source>
</evidence>
<dbReference type="RefSeq" id="WP_115936155.1">
    <property type="nucleotide sequence ID" value="NZ_QRDW01000003.1"/>
</dbReference>
<dbReference type="InterPro" id="IPR013762">
    <property type="entry name" value="Integrase-like_cat_sf"/>
</dbReference>
<dbReference type="AlphaFoldDB" id="A0A3D9HQQ6"/>
<evidence type="ECO:0000256" key="1">
    <source>
        <dbReference type="ARBA" id="ARBA00004496"/>
    </source>
</evidence>
<dbReference type="GO" id="GO:0005737">
    <property type="term" value="C:cytoplasm"/>
    <property type="evidence" value="ECO:0007669"/>
    <property type="project" value="UniProtKB-SubCell"/>
</dbReference>
<evidence type="ECO:0000259" key="12">
    <source>
        <dbReference type="PROSITE" id="PS51898"/>
    </source>
</evidence>
<dbReference type="InterPro" id="IPR010998">
    <property type="entry name" value="Integrase_recombinase_N"/>
</dbReference>
<dbReference type="GO" id="GO:0006313">
    <property type="term" value="P:DNA transposition"/>
    <property type="evidence" value="ECO:0007669"/>
    <property type="project" value="UniProtKB-UniRule"/>
</dbReference>
<evidence type="ECO:0000256" key="9">
    <source>
        <dbReference type="ARBA" id="ARBA00023172"/>
    </source>
</evidence>
<dbReference type="GO" id="GO:0003677">
    <property type="term" value="F:DNA binding"/>
    <property type="evidence" value="ECO:0007669"/>
    <property type="project" value="UniProtKB-UniRule"/>
</dbReference>
<dbReference type="HAMAP" id="MF_01808">
    <property type="entry name" value="Recomb_XerC_XerD"/>
    <property type="match status" value="1"/>
</dbReference>
<dbReference type="GO" id="GO:0009037">
    <property type="term" value="F:tyrosine-based site-specific recombinase activity"/>
    <property type="evidence" value="ECO:0007669"/>
    <property type="project" value="UniProtKB-UniRule"/>
</dbReference>
<feature type="active site" evidence="11">
    <location>
        <position position="245"/>
    </location>
</feature>
<evidence type="ECO:0000256" key="4">
    <source>
        <dbReference type="ARBA" id="ARBA00022490"/>
    </source>
</evidence>
<dbReference type="GO" id="GO:0007059">
    <property type="term" value="P:chromosome segregation"/>
    <property type="evidence" value="ECO:0007669"/>
    <property type="project" value="UniProtKB-UniRule"/>
</dbReference>
<dbReference type="Pfam" id="PF00589">
    <property type="entry name" value="Phage_integrase"/>
    <property type="match status" value="1"/>
</dbReference>
<keyword evidence="8 11" id="KW-0238">DNA-binding</keyword>
<dbReference type="Pfam" id="PF02899">
    <property type="entry name" value="Phage_int_SAM_1"/>
    <property type="match status" value="1"/>
</dbReference>
<dbReference type="InterPro" id="IPR050090">
    <property type="entry name" value="Tyrosine_recombinase_XerCD"/>
</dbReference>
<evidence type="ECO:0000313" key="14">
    <source>
        <dbReference type="EMBL" id="RED51246.1"/>
    </source>
</evidence>
<organism evidence="14 15">
    <name type="scientific">Aestuariispira insulae</name>
    <dbReference type="NCBI Taxonomy" id="1461337"/>
    <lineage>
        <taxon>Bacteria</taxon>
        <taxon>Pseudomonadati</taxon>
        <taxon>Pseudomonadota</taxon>
        <taxon>Alphaproteobacteria</taxon>
        <taxon>Rhodospirillales</taxon>
        <taxon>Kiloniellaceae</taxon>
        <taxon>Aestuariispira</taxon>
    </lineage>
</organism>
<evidence type="ECO:0000256" key="6">
    <source>
        <dbReference type="ARBA" id="ARBA00022829"/>
    </source>
</evidence>
<gene>
    <name evidence="11" type="primary">xerD</name>
    <name evidence="14" type="ORF">DFP90_10344</name>
</gene>
<keyword evidence="9 11" id="KW-0233">DNA recombination</keyword>
<comment type="similarity">
    <text evidence="2 11">Belongs to the 'phage' integrase family. XerD subfamily.</text>
</comment>
<comment type="caution">
    <text evidence="14">The sequence shown here is derived from an EMBL/GenBank/DDBJ whole genome shotgun (WGS) entry which is preliminary data.</text>
</comment>
<dbReference type="InterPro" id="IPR002104">
    <property type="entry name" value="Integrase_catalytic"/>
</dbReference>
<dbReference type="GO" id="GO:0051301">
    <property type="term" value="P:cell division"/>
    <property type="evidence" value="ECO:0007669"/>
    <property type="project" value="UniProtKB-KW"/>
</dbReference>
<comment type="subunit">
    <text evidence="11">Forms a cyclic heterotetrameric complex composed of two molecules of XerC and two molecules of XerD.</text>
</comment>
<keyword evidence="15" id="KW-1185">Reference proteome</keyword>
<protein>
    <recommendedName>
        <fullName evidence="3 11">Tyrosine recombinase XerD</fullName>
    </recommendedName>
</protein>
<evidence type="ECO:0000256" key="3">
    <source>
        <dbReference type="ARBA" id="ARBA00015810"/>
    </source>
</evidence>
<dbReference type="EMBL" id="QRDW01000003">
    <property type="protein sequence ID" value="RED51246.1"/>
    <property type="molecule type" value="Genomic_DNA"/>
</dbReference>
<feature type="domain" description="Core-binding (CB)" evidence="13">
    <location>
        <begin position="1"/>
        <end position="85"/>
    </location>
</feature>